<dbReference type="EMBL" id="JAODUP010000108">
    <property type="protein sequence ID" value="KAK2161871.1"/>
    <property type="molecule type" value="Genomic_DNA"/>
</dbReference>
<name>A0AAD9JZP3_9ANNE</name>
<dbReference type="InterPro" id="IPR006634">
    <property type="entry name" value="TLC-dom"/>
</dbReference>
<keyword evidence="2 5" id="KW-0812">Transmembrane</keyword>
<protein>
    <recommendedName>
        <fullName evidence="8">TLC domain-containing protein</fullName>
    </recommendedName>
</protein>
<feature type="transmembrane region" description="Helical" evidence="7">
    <location>
        <begin position="144"/>
        <end position="161"/>
    </location>
</feature>
<dbReference type="Proteomes" id="UP001208570">
    <property type="component" value="Unassembled WGS sequence"/>
</dbReference>
<feature type="transmembrane region" description="Helical" evidence="7">
    <location>
        <begin position="222"/>
        <end position="243"/>
    </location>
</feature>
<dbReference type="Pfam" id="PF03798">
    <property type="entry name" value="TRAM_LAG1_CLN8"/>
    <property type="match status" value="1"/>
</dbReference>
<evidence type="ECO:0000259" key="8">
    <source>
        <dbReference type="PROSITE" id="PS50922"/>
    </source>
</evidence>
<dbReference type="PANTHER" id="PTHR13439:SF66">
    <property type="entry name" value="BCDNA.GH12326"/>
    <property type="match status" value="1"/>
</dbReference>
<gene>
    <name evidence="9" type="ORF">LSH36_108g03037</name>
</gene>
<evidence type="ECO:0000256" key="1">
    <source>
        <dbReference type="ARBA" id="ARBA00004141"/>
    </source>
</evidence>
<dbReference type="GO" id="GO:0016020">
    <property type="term" value="C:membrane"/>
    <property type="evidence" value="ECO:0007669"/>
    <property type="project" value="UniProtKB-SubCell"/>
</dbReference>
<evidence type="ECO:0000256" key="3">
    <source>
        <dbReference type="ARBA" id="ARBA00022989"/>
    </source>
</evidence>
<evidence type="ECO:0000256" key="7">
    <source>
        <dbReference type="SAM" id="Phobius"/>
    </source>
</evidence>
<comment type="subcellular location">
    <subcellularLocation>
        <location evidence="1">Membrane</location>
        <topology evidence="1">Multi-pass membrane protein</topology>
    </subcellularLocation>
</comment>
<keyword evidence="4 5" id="KW-0472">Membrane</keyword>
<sequence>MRTGSPTVFSGRLETNSQDQEFHDDLGSCCGPHTERSRCVLQLYKGILCCTAGVIIITQCQDLVYQSHWLTDTYVLIGTGYLVYDIWATYQCFIYNYPAMQQLPLVASFEKYIRNDPVMMFHHVGLPLVYFPVVMYYRGGVGDGLIGCFMMIEATVPFISFREILVTLKKTGTWLYIINGVLTLSMYTLSRIMIFPWIFWMYGKQIGRPWYQVPFILKPVCIGGTAVFLGLYLYWWFMILGIAKNEVKVWLSKILGKNKQDRSQREFTVSDEHQSITAKHPSDKVTKTTKLH</sequence>
<feature type="compositionally biased region" description="Basic and acidic residues" evidence="6">
    <location>
        <begin position="265"/>
        <end position="286"/>
    </location>
</feature>
<keyword evidence="10" id="KW-1185">Reference proteome</keyword>
<dbReference type="AlphaFoldDB" id="A0AAD9JZP3"/>
<accession>A0AAD9JZP3</accession>
<evidence type="ECO:0000313" key="10">
    <source>
        <dbReference type="Proteomes" id="UP001208570"/>
    </source>
</evidence>
<dbReference type="InterPro" id="IPR050846">
    <property type="entry name" value="TLCD"/>
</dbReference>
<evidence type="ECO:0000256" key="2">
    <source>
        <dbReference type="ARBA" id="ARBA00022692"/>
    </source>
</evidence>
<keyword evidence="3 7" id="KW-1133">Transmembrane helix</keyword>
<dbReference type="GO" id="GO:0005783">
    <property type="term" value="C:endoplasmic reticulum"/>
    <property type="evidence" value="ECO:0007669"/>
    <property type="project" value="TreeGrafter"/>
</dbReference>
<feature type="transmembrane region" description="Helical" evidence="7">
    <location>
        <begin position="118"/>
        <end position="138"/>
    </location>
</feature>
<evidence type="ECO:0000313" key="9">
    <source>
        <dbReference type="EMBL" id="KAK2161871.1"/>
    </source>
</evidence>
<dbReference type="PROSITE" id="PS50922">
    <property type="entry name" value="TLC"/>
    <property type="match status" value="1"/>
</dbReference>
<evidence type="ECO:0000256" key="6">
    <source>
        <dbReference type="SAM" id="MobiDB-lite"/>
    </source>
</evidence>
<feature type="domain" description="TLC" evidence="8">
    <location>
        <begin position="31"/>
        <end position="248"/>
    </location>
</feature>
<dbReference type="PANTHER" id="PTHR13439">
    <property type="entry name" value="CT120 PROTEIN"/>
    <property type="match status" value="1"/>
</dbReference>
<dbReference type="GO" id="GO:0055088">
    <property type="term" value="P:lipid homeostasis"/>
    <property type="evidence" value="ECO:0007669"/>
    <property type="project" value="TreeGrafter"/>
</dbReference>
<evidence type="ECO:0000256" key="5">
    <source>
        <dbReference type="PROSITE-ProRule" id="PRU00205"/>
    </source>
</evidence>
<reference evidence="9" key="1">
    <citation type="journal article" date="2023" name="Mol. Biol. Evol.">
        <title>Third-Generation Sequencing Reveals the Adaptive Role of the Epigenome in Three Deep-Sea Polychaetes.</title>
        <authorList>
            <person name="Perez M."/>
            <person name="Aroh O."/>
            <person name="Sun Y."/>
            <person name="Lan Y."/>
            <person name="Juniper S.K."/>
            <person name="Young C.R."/>
            <person name="Angers B."/>
            <person name="Qian P.Y."/>
        </authorList>
    </citation>
    <scope>NUCLEOTIDE SEQUENCE</scope>
    <source>
        <strain evidence="9">P08H-3</strain>
    </source>
</reference>
<evidence type="ECO:0000256" key="4">
    <source>
        <dbReference type="ARBA" id="ARBA00023136"/>
    </source>
</evidence>
<feature type="transmembrane region" description="Helical" evidence="7">
    <location>
        <begin position="173"/>
        <end position="202"/>
    </location>
</feature>
<organism evidence="9 10">
    <name type="scientific">Paralvinella palmiformis</name>
    <dbReference type="NCBI Taxonomy" id="53620"/>
    <lineage>
        <taxon>Eukaryota</taxon>
        <taxon>Metazoa</taxon>
        <taxon>Spiralia</taxon>
        <taxon>Lophotrochozoa</taxon>
        <taxon>Annelida</taxon>
        <taxon>Polychaeta</taxon>
        <taxon>Sedentaria</taxon>
        <taxon>Canalipalpata</taxon>
        <taxon>Terebellida</taxon>
        <taxon>Terebelliformia</taxon>
        <taxon>Alvinellidae</taxon>
        <taxon>Paralvinella</taxon>
    </lineage>
</organism>
<feature type="region of interest" description="Disordered" evidence="6">
    <location>
        <begin position="265"/>
        <end position="292"/>
    </location>
</feature>
<comment type="caution">
    <text evidence="9">The sequence shown here is derived from an EMBL/GenBank/DDBJ whole genome shotgun (WGS) entry which is preliminary data.</text>
</comment>
<dbReference type="SMART" id="SM00724">
    <property type="entry name" value="TLC"/>
    <property type="match status" value="1"/>
</dbReference>
<proteinExistence type="predicted"/>